<evidence type="ECO:0000313" key="2">
    <source>
        <dbReference type="Proteomes" id="UP000182259"/>
    </source>
</evidence>
<dbReference type="InterPro" id="IPR052058">
    <property type="entry name" value="Alcohol_O-acetyltransferase"/>
</dbReference>
<dbReference type="GO" id="GO:0008080">
    <property type="term" value="F:N-acetyltransferase activity"/>
    <property type="evidence" value="ECO:0007669"/>
    <property type="project" value="TreeGrafter"/>
</dbReference>
<dbReference type="Pfam" id="PF07247">
    <property type="entry name" value="AATase"/>
    <property type="match status" value="1"/>
</dbReference>
<dbReference type="InterPro" id="IPR010828">
    <property type="entry name" value="Atf2/Sli1-like"/>
</dbReference>
<sequence length="496" mass="56816">MTQPITSRKLGNKENFFRARAQCNFYRNFVVSVQYSRSPIQDKLLLFRALRKTLIDYPSLTCNVFEVEDERKLIMRPVNNVYFLDLVEILLETVLISDEKYIRYMSETHFSHPYEERPLFKLVVPNEFSLGAAFDHTLADGLVGRYFHEILLDNIAYCDIKTNDVEYKALCGEVPINFEENVLLFSLEKDSKYFRNSVPPPMEMYMEGEVTEITPSHFSKFIPPDFPHLWPGRFASKLERSIAYKHINIPAEDLAEIMVQCRKHKVTLTSYLVVNSALTLQPIFGRKHHFLIATAITLRRFMNKENLDVPYKQLLEPECKILGLHSHQGLIQTYAPLDEFSWDLVADSNAKLKETTTSKGELWSLLRKVNAPDWSGDNKSLFEASLGKSKLDSLKLSNLGYVEFPVHPSNLGPDWTVTDAVFGQDIAPTSEFVVNVIATPIGGLNIVLEYLETYEDTELKNLDWLSLDLKERILKNAGIKVCDILVEEVDGGIEVS</sequence>
<reference evidence="1 2" key="1">
    <citation type="submission" date="2016-10" db="EMBL/GenBank/DDBJ databases">
        <authorList>
            <person name="de Groot N.N."/>
        </authorList>
    </citation>
    <scope>NUCLEOTIDE SEQUENCE [LARGE SCALE GENOMIC DNA]</scope>
    <source>
        <strain evidence="1 2">PYCC 4715</strain>
    </source>
</reference>
<gene>
    <name evidence="1" type="ORF">SAMEA4029009_CIC11G00000002073</name>
</gene>
<name>A0A1L0BKK5_9ASCO</name>
<dbReference type="AlphaFoldDB" id="A0A1L0BKK5"/>
<accession>A0A1L0BKK5</accession>
<evidence type="ECO:0000313" key="1">
    <source>
        <dbReference type="EMBL" id="SGZ51873.1"/>
    </source>
</evidence>
<dbReference type="EMBL" id="LT635765">
    <property type="protein sequence ID" value="SGZ51873.1"/>
    <property type="molecule type" value="Genomic_DNA"/>
</dbReference>
<dbReference type="PANTHER" id="PTHR28037:SF1">
    <property type="entry name" value="ALCOHOL O-ACETYLTRANSFERASE 1-RELATED"/>
    <property type="match status" value="1"/>
</dbReference>
<proteinExistence type="predicted"/>
<dbReference type="PANTHER" id="PTHR28037">
    <property type="entry name" value="ALCOHOL O-ACETYLTRANSFERASE 1-RELATED"/>
    <property type="match status" value="1"/>
</dbReference>
<protein>
    <submittedName>
        <fullName evidence="1">CIC11C00000002073</fullName>
    </submittedName>
</protein>
<organism evidence="1 2">
    <name type="scientific">Sungouiella intermedia</name>
    <dbReference type="NCBI Taxonomy" id="45354"/>
    <lineage>
        <taxon>Eukaryota</taxon>
        <taxon>Fungi</taxon>
        <taxon>Dikarya</taxon>
        <taxon>Ascomycota</taxon>
        <taxon>Saccharomycotina</taxon>
        <taxon>Pichiomycetes</taxon>
        <taxon>Metschnikowiaceae</taxon>
        <taxon>Sungouiella</taxon>
    </lineage>
</organism>
<dbReference type="Proteomes" id="UP000182259">
    <property type="component" value="Chromosome II"/>
</dbReference>